<organism evidence="4">
    <name type="scientific">Enterobius vermicularis</name>
    <name type="common">Human pinworm</name>
    <dbReference type="NCBI Taxonomy" id="51028"/>
    <lineage>
        <taxon>Eukaryota</taxon>
        <taxon>Metazoa</taxon>
        <taxon>Ecdysozoa</taxon>
        <taxon>Nematoda</taxon>
        <taxon>Chromadorea</taxon>
        <taxon>Rhabditida</taxon>
        <taxon>Spirurina</taxon>
        <taxon>Oxyuridomorpha</taxon>
        <taxon>Oxyuroidea</taxon>
        <taxon>Oxyuridae</taxon>
        <taxon>Enterobius</taxon>
    </lineage>
</organism>
<protein>
    <submittedName>
        <fullName evidence="2 4">Uncharacterized protein</fullName>
    </submittedName>
</protein>
<dbReference type="AlphaFoldDB" id="A0A0N4UU46"/>
<feature type="compositionally biased region" description="Basic and acidic residues" evidence="1">
    <location>
        <begin position="17"/>
        <end position="28"/>
    </location>
</feature>
<dbReference type="WBParaSite" id="EVEC_0000088901-mRNA-1">
    <property type="protein sequence ID" value="EVEC_0000088901-mRNA-1"/>
    <property type="gene ID" value="EVEC_0000088901"/>
</dbReference>
<feature type="region of interest" description="Disordered" evidence="1">
    <location>
        <begin position="1"/>
        <end position="34"/>
    </location>
</feature>
<evidence type="ECO:0000313" key="3">
    <source>
        <dbReference type="Proteomes" id="UP000274131"/>
    </source>
</evidence>
<dbReference type="EMBL" id="UXUI01001574">
    <property type="protein sequence ID" value="VDD85468.1"/>
    <property type="molecule type" value="Genomic_DNA"/>
</dbReference>
<gene>
    <name evidence="2" type="ORF">EVEC_LOCUS611</name>
</gene>
<evidence type="ECO:0000256" key="1">
    <source>
        <dbReference type="SAM" id="MobiDB-lite"/>
    </source>
</evidence>
<accession>A0A0N4UU46</accession>
<keyword evidence="3" id="KW-1185">Reference proteome</keyword>
<name>A0A0N4UU46_ENTVE</name>
<evidence type="ECO:0000313" key="2">
    <source>
        <dbReference type="EMBL" id="VDD85468.1"/>
    </source>
</evidence>
<dbReference type="Proteomes" id="UP000274131">
    <property type="component" value="Unassembled WGS sequence"/>
</dbReference>
<reference evidence="4" key="1">
    <citation type="submission" date="2017-02" db="UniProtKB">
        <authorList>
            <consortium name="WormBaseParasite"/>
        </authorList>
    </citation>
    <scope>IDENTIFICATION</scope>
</reference>
<proteinExistence type="predicted"/>
<reference evidence="2 3" key="2">
    <citation type="submission" date="2018-10" db="EMBL/GenBank/DDBJ databases">
        <authorList>
            <consortium name="Pathogen Informatics"/>
        </authorList>
    </citation>
    <scope>NUCLEOTIDE SEQUENCE [LARGE SCALE GENOMIC DNA]</scope>
</reference>
<evidence type="ECO:0000313" key="4">
    <source>
        <dbReference type="WBParaSite" id="EVEC_0000088901-mRNA-1"/>
    </source>
</evidence>
<sequence>MAYVGAAGTSSAGEDGWQQRRIQEDTRDGLNVCTTEPSKVDVDEEELLEELIKVSL</sequence>